<dbReference type="EMBL" id="AANC01000002">
    <property type="protein sequence ID" value="EAQ50186.1"/>
    <property type="molecule type" value="Genomic_DNA"/>
</dbReference>
<proteinExistence type="predicted"/>
<dbReference type="PANTHER" id="PTHR47271:SF2">
    <property type="entry name" value="ARGININE DEIMINASE"/>
    <property type="match status" value="1"/>
</dbReference>
<evidence type="ECO:0000313" key="5">
    <source>
        <dbReference type="Proteomes" id="UP000001601"/>
    </source>
</evidence>
<protein>
    <recommendedName>
        <fullName evidence="2">arginine deiminase</fullName>
        <ecNumber evidence="2">3.5.3.6</ecNumber>
    </recommendedName>
</protein>
<evidence type="ECO:0000313" key="4">
    <source>
        <dbReference type="EMBL" id="EAQ50186.1"/>
    </source>
</evidence>
<name>A3XJT4_LEEBM</name>
<dbReference type="EC" id="3.5.3.6" evidence="2"/>
<evidence type="ECO:0000256" key="2">
    <source>
        <dbReference type="ARBA" id="ARBA00012171"/>
    </source>
</evidence>
<dbReference type="eggNOG" id="COG1834">
    <property type="taxonomic scope" value="Bacteria"/>
</dbReference>
<dbReference type="HOGENOM" id="CLU_057463_2_0_10"/>
<reference evidence="4 5" key="1">
    <citation type="journal article" date="2007" name="Nature">
        <title>Light stimulates growth of proteorhodopsin-containing marine Flavobacteria.</title>
        <authorList>
            <person name="Gomez-Consarnau L."/>
            <person name="Gonzalez J.M."/>
            <person name="Coll-Llado M."/>
            <person name="Gourdon P."/>
            <person name="Pascher T."/>
            <person name="Neutze R."/>
            <person name="Pedros-Alio C."/>
            <person name="Pinhassi J."/>
        </authorList>
    </citation>
    <scope>NUCLEOTIDE SEQUENCE [LARGE SCALE GENOMIC DNA]</scope>
    <source>
        <strain evidence="4 5">MED217</strain>
    </source>
</reference>
<comment type="caution">
    <text evidence="4">The sequence shown here is derived from an EMBL/GenBank/DDBJ whole genome shotgun (WGS) entry which is preliminary data.</text>
</comment>
<dbReference type="STRING" id="398720.MED217_04122"/>
<dbReference type="Pfam" id="PF19420">
    <property type="entry name" value="DDAH_eukar"/>
    <property type="match status" value="1"/>
</dbReference>
<organism evidence="4 5">
    <name type="scientific">Leeuwenhoekiella blandensis (strain CECT 7118 / CCUG 51940 / KCTC 22103 / MED217)</name>
    <name type="common">Flavobacterium sp. (strain MED217)</name>
    <dbReference type="NCBI Taxonomy" id="398720"/>
    <lineage>
        <taxon>Bacteria</taxon>
        <taxon>Pseudomonadati</taxon>
        <taxon>Bacteroidota</taxon>
        <taxon>Flavobacteriia</taxon>
        <taxon>Flavobacteriales</taxon>
        <taxon>Flavobacteriaceae</taxon>
        <taxon>Leeuwenhoekiella</taxon>
    </lineage>
</organism>
<dbReference type="AlphaFoldDB" id="A3XJT4"/>
<comment type="pathway">
    <text evidence="1">Amino-acid degradation; L-arginine degradation via ADI pathway; carbamoyl phosphate from L-arginine: step 1/2.</text>
</comment>
<dbReference type="SUPFAM" id="SSF55909">
    <property type="entry name" value="Pentein"/>
    <property type="match status" value="1"/>
</dbReference>
<dbReference type="Proteomes" id="UP000001601">
    <property type="component" value="Unassembled WGS sequence"/>
</dbReference>
<accession>A3XJT4</accession>
<sequence length="323" mass="37135">MKRVFGVDQKPAFVFIFAGMIKLNITDETSRLRAVILGTALSNGGVPKLEDAYDPKSILHIKQKTYPKEEDMVAEMNAVEEVFNKYGVQVFRPKLIADYNQIFARDIGFVIEDTFIKANILPDREQEIEAIEHVLTQIDPEKIVRFPEEAHIEGGDVMPYKDYILVGVYRGPDYSDYIIARTNMLAIDYLQKLFPDKKVVSFNLRKSNTNPYENALHLDCCFQPVGEKYAILHKNGFLEASEYNWLVNLFGKENIFEITAEEMYHMNSNIFSIAPDVVISEQNFTRLNTWLRDKGITVEEVPYAEISKQEGLLRCSTLPLVRE</sequence>
<dbReference type="GO" id="GO:0019546">
    <property type="term" value="P:L-arginine deiminase pathway"/>
    <property type="evidence" value="ECO:0007669"/>
    <property type="project" value="TreeGrafter"/>
</dbReference>
<keyword evidence="5" id="KW-1185">Reference proteome</keyword>
<evidence type="ECO:0000256" key="1">
    <source>
        <dbReference type="ARBA" id="ARBA00005213"/>
    </source>
</evidence>
<evidence type="ECO:0000256" key="3">
    <source>
        <dbReference type="ARBA" id="ARBA00049429"/>
    </source>
</evidence>
<dbReference type="Gene3D" id="3.75.10.10">
    <property type="entry name" value="L-arginine/glycine Amidinotransferase, Chain A"/>
    <property type="match status" value="1"/>
</dbReference>
<gene>
    <name evidence="4" type="ORF">MED217_04122</name>
</gene>
<comment type="catalytic activity">
    <reaction evidence="3">
        <text>L-arginine + H2O = L-citrulline + NH4(+)</text>
        <dbReference type="Rhea" id="RHEA:19597"/>
        <dbReference type="ChEBI" id="CHEBI:15377"/>
        <dbReference type="ChEBI" id="CHEBI:28938"/>
        <dbReference type="ChEBI" id="CHEBI:32682"/>
        <dbReference type="ChEBI" id="CHEBI:57743"/>
        <dbReference type="EC" id="3.5.3.6"/>
    </reaction>
</comment>
<dbReference type="PANTHER" id="PTHR47271">
    <property type="entry name" value="ARGININE DEIMINASE"/>
    <property type="match status" value="1"/>
</dbReference>
<dbReference type="GO" id="GO:0016990">
    <property type="term" value="F:arginine deiminase activity"/>
    <property type="evidence" value="ECO:0007669"/>
    <property type="project" value="UniProtKB-EC"/>
</dbReference>